<feature type="signal peptide" evidence="5">
    <location>
        <begin position="1"/>
        <end position="22"/>
    </location>
</feature>
<keyword evidence="8" id="KW-1185">Reference proteome</keyword>
<dbReference type="InterPro" id="IPR024607">
    <property type="entry name" value="Sulfatase_CS"/>
</dbReference>
<dbReference type="AlphaFoldDB" id="A0A517PB96"/>
<dbReference type="EMBL" id="CP036265">
    <property type="protein sequence ID" value="QDT16655.1"/>
    <property type="molecule type" value="Genomic_DNA"/>
</dbReference>
<dbReference type="PROSITE" id="PS00523">
    <property type="entry name" value="SULFATASE_1"/>
    <property type="match status" value="1"/>
</dbReference>
<feature type="domain" description="Sulfatase N-terminal" evidence="6">
    <location>
        <begin position="27"/>
        <end position="86"/>
    </location>
</feature>
<dbReference type="InterPro" id="IPR000917">
    <property type="entry name" value="Sulfatase_N"/>
</dbReference>
<dbReference type="Pfam" id="PF00884">
    <property type="entry name" value="Sulfatase"/>
    <property type="match status" value="1"/>
</dbReference>
<gene>
    <name evidence="7" type="primary">atsA_30</name>
    <name evidence="7" type="ORF">CA12_27610</name>
</gene>
<proteinExistence type="inferred from homology"/>
<keyword evidence="2" id="KW-0479">Metal-binding</keyword>
<dbReference type="EC" id="3.1.6.1" evidence="7"/>
<dbReference type="PANTHER" id="PTHR42693">
    <property type="entry name" value="ARYLSULFATASE FAMILY MEMBER"/>
    <property type="match status" value="1"/>
</dbReference>
<dbReference type="GO" id="GO:0004065">
    <property type="term" value="F:arylsulfatase activity"/>
    <property type="evidence" value="ECO:0007669"/>
    <property type="project" value="UniProtKB-EC"/>
</dbReference>
<dbReference type="GO" id="GO:0046872">
    <property type="term" value="F:metal ion binding"/>
    <property type="evidence" value="ECO:0007669"/>
    <property type="project" value="UniProtKB-KW"/>
</dbReference>
<dbReference type="InterPro" id="IPR050738">
    <property type="entry name" value="Sulfatase"/>
</dbReference>
<keyword evidence="5" id="KW-0732">Signal</keyword>
<dbReference type="PANTHER" id="PTHR42693:SF53">
    <property type="entry name" value="ENDO-4-O-SULFATASE"/>
    <property type="match status" value="1"/>
</dbReference>
<dbReference type="Proteomes" id="UP000318741">
    <property type="component" value="Chromosome"/>
</dbReference>
<feature type="chain" id="PRO_5021829527" evidence="5">
    <location>
        <begin position="23"/>
        <end position="113"/>
    </location>
</feature>
<evidence type="ECO:0000256" key="5">
    <source>
        <dbReference type="SAM" id="SignalP"/>
    </source>
</evidence>
<organism evidence="7 8">
    <name type="scientific">Alienimonas californiensis</name>
    <dbReference type="NCBI Taxonomy" id="2527989"/>
    <lineage>
        <taxon>Bacteria</taxon>
        <taxon>Pseudomonadati</taxon>
        <taxon>Planctomycetota</taxon>
        <taxon>Planctomycetia</taxon>
        <taxon>Planctomycetales</taxon>
        <taxon>Planctomycetaceae</taxon>
        <taxon>Alienimonas</taxon>
    </lineage>
</organism>
<dbReference type="SUPFAM" id="SSF53649">
    <property type="entry name" value="Alkaline phosphatase-like"/>
    <property type="match status" value="1"/>
</dbReference>
<sequence length="113" mass="12168" precursor="true">MRPTSLVQALSLILLAPWTAVAAEPPPNVVLIFADDLGFGDLGCYGATKVRTPHIDRLAAEGRRFSDAHSVSAVCTPSRYGLLTGHTRCGRTTAGACGDRRPSTRRCWSSRTR</sequence>
<evidence type="ECO:0000256" key="2">
    <source>
        <dbReference type="ARBA" id="ARBA00022723"/>
    </source>
</evidence>
<protein>
    <submittedName>
        <fullName evidence="7">Arylsulfatase</fullName>
        <ecNumber evidence="7">3.1.6.1</ecNumber>
    </submittedName>
</protein>
<evidence type="ECO:0000256" key="3">
    <source>
        <dbReference type="ARBA" id="ARBA00022801"/>
    </source>
</evidence>
<evidence type="ECO:0000259" key="6">
    <source>
        <dbReference type="Pfam" id="PF00884"/>
    </source>
</evidence>
<reference evidence="7 8" key="1">
    <citation type="submission" date="2019-02" db="EMBL/GenBank/DDBJ databases">
        <title>Deep-cultivation of Planctomycetes and their phenomic and genomic characterization uncovers novel biology.</title>
        <authorList>
            <person name="Wiegand S."/>
            <person name="Jogler M."/>
            <person name="Boedeker C."/>
            <person name="Pinto D."/>
            <person name="Vollmers J."/>
            <person name="Rivas-Marin E."/>
            <person name="Kohn T."/>
            <person name="Peeters S.H."/>
            <person name="Heuer A."/>
            <person name="Rast P."/>
            <person name="Oberbeckmann S."/>
            <person name="Bunk B."/>
            <person name="Jeske O."/>
            <person name="Meyerdierks A."/>
            <person name="Storesund J.E."/>
            <person name="Kallscheuer N."/>
            <person name="Luecker S."/>
            <person name="Lage O.M."/>
            <person name="Pohl T."/>
            <person name="Merkel B.J."/>
            <person name="Hornburger P."/>
            <person name="Mueller R.-W."/>
            <person name="Bruemmer F."/>
            <person name="Labrenz M."/>
            <person name="Spormann A.M."/>
            <person name="Op den Camp H."/>
            <person name="Overmann J."/>
            <person name="Amann R."/>
            <person name="Jetten M.S.M."/>
            <person name="Mascher T."/>
            <person name="Medema M.H."/>
            <person name="Devos D.P."/>
            <person name="Kaster A.-K."/>
            <person name="Ovreas L."/>
            <person name="Rohde M."/>
            <person name="Galperin M.Y."/>
            <person name="Jogler C."/>
        </authorList>
    </citation>
    <scope>NUCLEOTIDE SEQUENCE [LARGE SCALE GENOMIC DNA]</scope>
    <source>
        <strain evidence="7 8">CA12</strain>
    </source>
</reference>
<evidence type="ECO:0000256" key="1">
    <source>
        <dbReference type="ARBA" id="ARBA00008779"/>
    </source>
</evidence>
<keyword evidence="3 7" id="KW-0378">Hydrolase</keyword>
<accession>A0A517PB96</accession>
<comment type="similarity">
    <text evidence="1">Belongs to the sulfatase family.</text>
</comment>
<dbReference type="KEGG" id="acaf:CA12_27610"/>
<evidence type="ECO:0000313" key="8">
    <source>
        <dbReference type="Proteomes" id="UP000318741"/>
    </source>
</evidence>
<keyword evidence="4" id="KW-0106">Calcium</keyword>
<evidence type="ECO:0000313" key="7">
    <source>
        <dbReference type="EMBL" id="QDT16655.1"/>
    </source>
</evidence>
<dbReference type="InterPro" id="IPR017850">
    <property type="entry name" value="Alkaline_phosphatase_core_sf"/>
</dbReference>
<name>A0A517PB96_9PLAN</name>
<dbReference type="Gene3D" id="3.40.720.10">
    <property type="entry name" value="Alkaline Phosphatase, subunit A"/>
    <property type="match status" value="1"/>
</dbReference>
<evidence type="ECO:0000256" key="4">
    <source>
        <dbReference type="ARBA" id="ARBA00022837"/>
    </source>
</evidence>